<dbReference type="PROSITE" id="PS51273">
    <property type="entry name" value="GATASE_TYPE_1"/>
    <property type="match status" value="1"/>
</dbReference>
<dbReference type="SUPFAM" id="SSF52317">
    <property type="entry name" value="Class I glutamine amidotransferase-like"/>
    <property type="match status" value="1"/>
</dbReference>
<keyword evidence="10" id="KW-0963">Cytoplasm</keyword>
<dbReference type="InterPro" id="IPR029062">
    <property type="entry name" value="Class_I_gatase-like"/>
</dbReference>
<evidence type="ECO:0000256" key="8">
    <source>
        <dbReference type="ARBA" id="ARBA00047838"/>
    </source>
</evidence>
<dbReference type="InterPro" id="IPR010139">
    <property type="entry name" value="Imidazole-glycPsynth_HisH"/>
</dbReference>
<evidence type="ECO:0000256" key="3">
    <source>
        <dbReference type="ARBA" id="ARBA00022605"/>
    </source>
</evidence>
<keyword evidence="7 10" id="KW-0456">Lyase</keyword>
<evidence type="ECO:0000256" key="2">
    <source>
        <dbReference type="ARBA" id="ARBA00011152"/>
    </source>
</evidence>
<dbReference type="PIRSF" id="PIRSF000495">
    <property type="entry name" value="Amidotransf_hisH"/>
    <property type="match status" value="1"/>
</dbReference>
<evidence type="ECO:0000313" key="13">
    <source>
        <dbReference type="Proteomes" id="UP000256971"/>
    </source>
</evidence>
<sequence>MYKVSIVDYGLGNIRAFYHIYQRLNIPVEVAATVEQLKSAQKLILPGVGAFDWAMNRLNDSGLRDVLDELVLNRSVPVLGVCVGMQMMASKSAEGDLAGLGWLDAEVVRFNVPKNVSNPLPHMGWNDVSPVEQETIFKDITSPRYYFLHSYCIRPAREENILSRTFYGEDFVSAVTKDNIFGTQFHPEKSHKWGIDLLRNFAEISQC</sequence>
<dbReference type="Pfam" id="PF00117">
    <property type="entry name" value="GATase"/>
    <property type="match status" value="1"/>
</dbReference>
<evidence type="ECO:0000256" key="5">
    <source>
        <dbReference type="ARBA" id="ARBA00022962"/>
    </source>
</evidence>
<keyword evidence="13" id="KW-1185">Reference proteome</keyword>
<dbReference type="PANTHER" id="PTHR42701">
    <property type="entry name" value="IMIDAZOLE GLYCEROL PHOSPHATE SYNTHASE SUBUNIT HISH"/>
    <property type="match status" value="1"/>
</dbReference>
<keyword evidence="6 10" id="KW-0368">Histidine biosynthesis</keyword>
<dbReference type="PANTHER" id="PTHR42701:SF1">
    <property type="entry name" value="IMIDAZOLE GLYCEROL PHOSPHATE SYNTHASE SUBUNIT HISH"/>
    <property type="match status" value="1"/>
</dbReference>
<evidence type="ECO:0000259" key="11">
    <source>
        <dbReference type="Pfam" id="PF00117"/>
    </source>
</evidence>
<evidence type="ECO:0000256" key="7">
    <source>
        <dbReference type="ARBA" id="ARBA00023239"/>
    </source>
</evidence>
<feature type="domain" description="Glutamine amidotransferase" evidence="11">
    <location>
        <begin position="6"/>
        <end position="201"/>
    </location>
</feature>
<dbReference type="InterPro" id="IPR017926">
    <property type="entry name" value="GATASE"/>
</dbReference>
<evidence type="ECO:0000313" key="12">
    <source>
        <dbReference type="EMBL" id="AXO13638.1"/>
    </source>
</evidence>
<reference evidence="12 13" key="1">
    <citation type="submission" date="2018-08" db="EMBL/GenBank/DDBJ databases">
        <title>Complete genome sequence of type strain Thalassospira indica MCCC 1A01103T, isolated from isolated from deep seawater of the Indian Ocean.</title>
        <authorList>
            <person name="Liu Y."/>
        </authorList>
    </citation>
    <scope>NUCLEOTIDE SEQUENCE [LARGE SCALE GENOMIC DNA]</scope>
    <source>
        <strain evidence="12 13">PB8BT</strain>
    </source>
</reference>
<feature type="active site" evidence="10">
    <location>
        <position position="186"/>
    </location>
</feature>
<evidence type="ECO:0000256" key="4">
    <source>
        <dbReference type="ARBA" id="ARBA00022801"/>
    </source>
</evidence>
<evidence type="ECO:0000256" key="6">
    <source>
        <dbReference type="ARBA" id="ARBA00023102"/>
    </source>
</evidence>
<proteinExistence type="inferred from homology"/>
<comment type="function">
    <text evidence="10">IGPS catalyzes the conversion of PRFAR and glutamine to IGP, AICAR and glutamate. The HisH subunit catalyzes the hydrolysis of glutamine to glutamate and ammonia as part of the synthesis of IGP and AICAR. The resulting ammonia molecule is channeled to the active site of HisF.</text>
</comment>
<dbReference type="HAMAP" id="MF_00278">
    <property type="entry name" value="HisH"/>
    <property type="match status" value="1"/>
</dbReference>
<dbReference type="NCBIfam" id="TIGR01855">
    <property type="entry name" value="IMP_synth_hisH"/>
    <property type="match status" value="1"/>
</dbReference>
<dbReference type="Gene3D" id="3.40.50.880">
    <property type="match status" value="1"/>
</dbReference>
<feature type="active site" description="Nucleophile" evidence="10">
    <location>
        <position position="82"/>
    </location>
</feature>
<keyword evidence="5 10" id="KW-0315">Glutamine amidotransferase</keyword>
<comment type="subcellular location">
    <subcellularLocation>
        <location evidence="10">Cytoplasm</location>
    </subcellularLocation>
</comment>
<gene>
    <name evidence="10 12" type="primary">hisH</name>
    <name evidence="12" type="ORF">DY252_04945</name>
</gene>
<accession>A0ABN5NBQ0</accession>
<keyword evidence="3 10" id="KW-0028">Amino-acid biosynthesis</keyword>
<dbReference type="RefSeq" id="WP_064787415.1">
    <property type="nucleotide sequence ID" value="NZ_CP031555.1"/>
</dbReference>
<dbReference type="Proteomes" id="UP000256971">
    <property type="component" value="Chromosome"/>
</dbReference>
<protein>
    <recommendedName>
        <fullName evidence="10">Imidazole glycerol phosphate synthase subunit HisH</fullName>
        <ecNumber evidence="10">4.3.2.10</ecNumber>
    </recommendedName>
    <alternativeName>
        <fullName evidence="10">IGP synthase glutaminase subunit</fullName>
        <ecNumber evidence="10">3.5.1.2</ecNumber>
    </alternativeName>
    <alternativeName>
        <fullName evidence="10">IGP synthase subunit HisH</fullName>
    </alternativeName>
    <alternativeName>
        <fullName evidence="10">ImGP synthase subunit HisH</fullName>
        <shortName evidence="10">IGPS subunit HisH</shortName>
    </alternativeName>
</protein>
<evidence type="ECO:0000256" key="1">
    <source>
        <dbReference type="ARBA" id="ARBA00005091"/>
    </source>
</evidence>
<name>A0ABN5NBQ0_9PROT</name>
<evidence type="ECO:0000256" key="9">
    <source>
        <dbReference type="ARBA" id="ARBA00049534"/>
    </source>
</evidence>
<comment type="catalytic activity">
    <reaction evidence="8 10">
        <text>5-[(5-phospho-1-deoxy-D-ribulos-1-ylimino)methylamino]-1-(5-phospho-beta-D-ribosyl)imidazole-4-carboxamide + L-glutamine = D-erythro-1-(imidazol-4-yl)glycerol 3-phosphate + 5-amino-1-(5-phospho-beta-D-ribosyl)imidazole-4-carboxamide + L-glutamate + H(+)</text>
        <dbReference type="Rhea" id="RHEA:24793"/>
        <dbReference type="ChEBI" id="CHEBI:15378"/>
        <dbReference type="ChEBI" id="CHEBI:29985"/>
        <dbReference type="ChEBI" id="CHEBI:58278"/>
        <dbReference type="ChEBI" id="CHEBI:58359"/>
        <dbReference type="ChEBI" id="CHEBI:58475"/>
        <dbReference type="ChEBI" id="CHEBI:58525"/>
        <dbReference type="EC" id="4.3.2.10"/>
    </reaction>
</comment>
<evidence type="ECO:0000256" key="10">
    <source>
        <dbReference type="HAMAP-Rule" id="MF_00278"/>
    </source>
</evidence>
<dbReference type="EC" id="3.5.1.2" evidence="10"/>
<comment type="catalytic activity">
    <reaction evidence="9 10">
        <text>L-glutamine + H2O = L-glutamate + NH4(+)</text>
        <dbReference type="Rhea" id="RHEA:15889"/>
        <dbReference type="ChEBI" id="CHEBI:15377"/>
        <dbReference type="ChEBI" id="CHEBI:28938"/>
        <dbReference type="ChEBI" id="CHEBI:29985"/>
        <dbReference type="ChEBI" id="CHEBI:58359"/>
        <dbReference type="EC" id="3.5.1.2"/>
    </reaction>
</comment>
<comment type="subunit">
    <text evidence="2 10">Heterodimer of HisH and HisF.</text>
</comment>
<comment type="pathway">
    <text evidence="1 10">Amino-acid biosynthesis; L-histidine biosynthesis; L-histidine from 5-phospho-alpha-D-ribose 1-diphosphate: step 5/9.</text>
</comment>
<dbReference type="EMBL" id="CP031555">
    <property type="protein sequence ID" value="AXO13638.1"/>
    <property type="molecule type" value="Genomic_DNA"/>
</dbReference>
<feature type="active site" evidence="10">
    <location>
        <position position="188"/>
    </location>
</feature>
<dbReference type="CDD" id="cd01748">
    <property type="entry name" value="GATase1_IGP_Synthase"/>
    <property type="match status" value="1"/>
</dbReference>
<dbReference type="EC" id="4.3.2.10" evidence="10"/>
<keyword evidence="4 10" id="KW-0378">Hydrolase</keyword>
<organism evidence="12 13">
    <name type="scientific">Thalassospira indica</name>
    <dbReference type="NCBI Taxonomy" id="1891279"/>
    <lineage>
        <taxon>Bacteria</taxon>
        <taxon>Pseudomonadati</taxon>
        <taxon>Pseudomonadota</taxon>
        <taxon>Alphaproteobacteria</taxon>
        <taxon>Rhodospirillales</taxon>
        <taxon>Thalassospiraceae</taxon>
        <taxon>Thalassospira</taxon>
    </lineage>
</organism>